<organism evidence="2 3">
    <name type="scientific">Salinimicrobium gaetbulicola</name>
    <dbReference type="NCBI Taxonomy" id="999702"/>
    <lineage>
        <taxon>Bacteria</taxon>
        <taxon>Pseudomonadati</taxon>
        <taxon>Bacteroidota</taxon>
        <taxon>Flavobacteriia</taxon>
        <taxon>Flavobacteriales</taxon>
        <taxon>Flavobacteriaceae</taxon>
        <taxon>Salinimicrobium</taxon>
    </lineage>
</organism>
<evidence type="ECO:0000313" key="2">
    <source>
        <dbReference type="EMBL" id="MFD0976243.1"/>
    </source>
</evidence>
<keyword evidence="2" id="KW-0238">DNA-binding</keyword>
<dbReference type="PANTHER" id="PTHR21180">
    <property type="entry name" value="ENDONUCLEASE/EXONUCLEASE/PHOSPHATASE FAMILY DOMAIN-CONTAINING PROTEIN 1"/>
    <property type="match status" value="1"/>
</dbReference>
<dbReference type="EMBL" id="JBHTJP010000032">
    <property type="protein sequence ID" value="MFD0976243.1"/>
    <property type="molecule type" value="Genomic_DNA"/>
</dbReference>
<proteinExistence type="predicted"/>
<comment type="caution">
    <text evidence="2">The sequence shown here is derived from an EMBL/GenBank/DDBJ whole genome shotgun (WGS) entry which is preliminary data.</text>
</comment>
<accession>A0ABW3IEV1</accession>
<dbReference type="SUPFAM" id="SSF47781">
    <property type="entry name" value="RuvA domain 2-like"/>
    <property type="match status" value="3"/>
</dbReference>
<dbReference type="GO" id="GO:0003677">
    <property type="term" value="F:DNA binding"/>
    <property type="evidence" value="ECO:0007669"/>
    <property type="project" value="UniProtKB-KW"/>
</dbReference>
<dbReference type="InterPro" id="IPR010994">
    <property type="entry name" value="RuvA_2-like"/>
</dbReference>
<feature type="transmembrane region" description="Helical" evidence="1">
    <location>
        <begin position="16"/>
        <end position="35"/>
    </location>
</feature>
<dbReference type="Gene3D" id="1.10.150.280">
    <property type="entry name" value="AF1531-like domain"/>
    <property type="match status" value="2"/>
</dbReference>
<keyword evidence="1" id="KW-0812">Transmembrane</keyword>
<dbReference type="PANTHER" id="PTHR21180:SF32">
    <property type="entry name" value="ENDONUCLEASE_EXONUCLEASE_PHOSPHATASE FAMILY DOMAIN-CONTAINING PROTEIN 1"/>
    <property type="match status" value="1"/>
</dbReference>
<dbReference type="RefSeq" id="WP_380737393.1">
    <property type="nucleotide sequence ID" value="NZ_JBHTJP010000032.1"/>
</dbReference>
<keyword evidence="1" id="KW-0472">Membrane</keyword>
<gene>
    <name evidence="2" type="ORF">ACFQ1G_05525</name>
</gene>
<name>A0ABW3IEV1_9FLAO</name>
<protein>
    <submittedName>
        <fullName evidence="2">ComEA family DNA-binding protein</fullName>
    </submittedName>
</protein>
<evidence type="ECO:0000313" key="3">
    <source>
        <dbReference type="Proteomes" id="UP001597100"/>
    </source>
</evidence>
<keyword evidence="3" id="KW-1185">Reference proteome</keyword>
<dbReference type="Pfam" id="PF12836">
    <property type="entry name" value="HHH_3"/>
    <property type="match status" value="2"/>
</dbReference>
<dbReference type="Proteomes" id="UP001597100">
    <property type="component" value="Unassembled WGS sequence"/>
</dbReference>
<evidence type="ECO:0000256" key="1">
    <source>
        <dbReference type="SAM" id="Phobius"/>
    </source>
</evidence>
<keyword evidence="1" id="KW-1133">Transmembrane helix</keyword>
<reference evidence="3" key="1">
    <citation type="journal article" date="2019" name="Int. J. Syst. Evol. Microbiol.">
        <title>The Global Catalogue of Microorganisms (GCM) 10K type strain sequencing project: providing services to taxonomists for standard genome sequencing and annotation.</title>
        <authorList>
            <consortium name="The Broad Institute Genomics Platform"/>
            <consortium name="The Broad Institute Genome Sequencing Center for Infectious Disease"/>
            <person name="Wu L."/>
            <person name="Ma J."/>
        </authorList>
    </citation>
    <scope>NUCLEOTIDE SEQUENCE [LARGE SCALE GENOMIC DNA]</scope>
    <source>
        <strain evidence="3">CCUG 60898</strain>
    </source>
</reference>
<dbReference type="InterPro" id="IPR051675">
    <property type="entry name" value="Endo/Exo/Phosphatase_dom_1"/>
</dbReference>
<sequence length="289" mass="33402">MKNIKSHFVFNRSQQNGIFLLVLIIIVLQLVYFFYPFSSEVVEGREQQKVVEELQRSVDSLKSIAAEKGTFELQPFNPNLISDYKGYTLGMSVEEIDRLLAFREKGLWVNSSEEFREVTGVSDSLLKKIAPYFKFPEWKKKEISNKDIPKNTLSTPRKKQDLNAASTEELQVINGIGEKLSERIVKYRSKIGGFRSSLQLEDVYGLSPEVIERLNRAFEVRSIPQEKLSLNSITVLDLSEIPYFNYELARSIITYRQNRGTISSFEELEHIKGFPVDKIERIKLYLAID</sequence>